<dbReference type="HOGENOM" id="CLU_2487032_0_0_1"/>
<protein>
    <submittedName>
        <fullName evidence="1">Uncharacterized protein</fullName>
    </submittedName>
</protein>
<evidence type="ECO:0000313" key="2">
    <source>
        <dbReference type="Proteomes" id="UP000026961"/>
    </source>
</evidence>
<accession>A0A0E0BBU4</accession>
<reference evidence="1" key="1">
    <citation type="submission" date="2015-04" db="UniProtKB">
        <authorList>
            <consortium name="EnsemblPlants"/>
        </authorList>
    </citation>
    <scope>IDENTIFICATION</scope>
</reference>
<sequence length="87" mass="9474">MHTWYCGDVDIQSCSPPTLTLPPIHRQPANLYEPHQRQQQLGSSPFLLHLHARALPLRSSVPCTSCHPSICSAAAGSGWASVEQEDG</sequence>
<name>A0A0E0BBU4_9ORYZ</name>
<keyword evidence="2" id="KW-1185">Reference proteome</keyword>
<dbReference type="EnsemblPlants" id="OGLUM10G13360.1">
    <property type="protein sequence ID" value="OGLUM10G13360.1"/>
    <property type="gene ID" value="OGLUM10G13360"/>
</dbReference>
<proteinExistence type="predicted"/>
<dbReference type="Proteomes" id="UP000026961">
    <property type="component" value="Chromosome 10"/>
</dbReference>
<dbReference type="Gramene" id="OGLUM10G13360.1">
    <property type="protein sequence ID" value="OGLUM10G13360.1"/>
    <property type="gene ID" value="OGLUM10G13360"/>
</dbReference>
<organism evidence="1">
    <name type="scientific">Oryza glumipatula</name>
    <dbReference type="NCBI Taxonomy" id="40148"/>
    <lineage>
        <taxon>Eukaryota</taxon>
        <taxon>Viridiplantae</taxon>
        <taxon>Streptophyta</taxon>
        <taxon>Embryophyta</taxon>
        <taxon>Tracheophyta</taxon>
        <taxon>Spermatophyta</taxon>
        <taxon>Magnoliopsida</taxon>
        <taxon>Liliopsida</taxon>
        <taxon>Poales</taxon>
        <taxon>Poaceae</taxon>
        <taxon>BOP clade</taxon>
        <taxon>Oryzoideae</taxon>
        <taxon>Oryzeae</taxon>
        <taxon>Oryzinae</taxon>
        <taxon>Oryza</taxon>
    </lineage>
</organism>
<dbReference type="AlphaFoldDB" id="A0A0E0BBU4"/>
<reference evidence="1" key="2">
    <citation type="submission" date="2018-05" db="EMBL/GenBank/DDBJ databases">
        <title>OgluRS3 (Oryza glumaepatula Reference Sequence Version 3).</title>
        <authorList>
            <person name="Zhang J."/>
            <person name="Kudrna D."/>
            <person name="Lee S."/>
            <person name="Talag J."/>
            <person name="Welchert J."/>
            <person name="Wing R.A."/>
        </authorList>
    </citation>
    <scope>NUCLEOTIDE SEQUENCE [LARGE SCALE GENOMIC DNA]</scope>
</reference>
<evidence type="ECO:0000313" key="1">
    <source>
        <dbReference type="EnsemblPlants" id="OGLUM10G13360.1"/>
    </source>
</evidence>